<accession>A0A6A6ZPF4</accession>
<dbReference type="EMBL" id="MU006233">
    <property type="protein sequence ID" value="KAF2822981.1"/>
    <property type="molecule type" value="Genomic_DNA"/>
</dbReference>
<protein>
    <submittedName>
        <fullName evidence="1">Uncharacterized protein</fullName>
    </submittedName>
</protein>
<organism evidence="1 2">
    <name type="scientific">Ophiobolus disseminans</name>
    <dbReference type="NCBI Taxonomy" id="1469910"/>
    <lineage>
        <taxon>Eukaryota</taxon>
        <taxon>Fungi</taxon>
        <taxon>Dikarya</taxon>
        <taxon>Ascomycota</taxon>
        <taxon>Pezizomycotina</taxon>
        <taxon>Dothideomycetes</taxon>
        <taxon>Pleosporomycetidae</taxon>
        <taxon>Pleosporales</taxon>
        <taxon>Pleosporineae</taxon>
        <taxon>Phaeosphaeriaceae</taxon>
        <taxon>Ophiobolus</taxon>
    </lineage>
</organism>
<dbReference type="Proteomes" id="UP000799424">
    <property type="component" value="Unassembled WGS sequence"/>
</dbReference>
<keyword evidence="2" id="KW-1185">Reference proteome</keyword>
<proteinExistence type="predicted"/>
<sequence>MICEPMGPPLEQLPIRAIGVRMHDTSVGIMLGQVHRYRDQLRHVVLLPRCHHPLQELEEVLAREVDFEVFEGRWEDSRDRRELPLLVGSGEELRIWDAHMLQAPEAREGGGIDGLDMLQHAVFKLFRYAESEGLDVGAGPVHAPDKGCSCPRLVELRTSRFAVLSCSSLKTKQASLVQRAKKSIILSSISEPPGSSGLKRAVVVRWMVSLEIVGLLPTPTSGTSIRHLVLICRCLRVDRQGIQYGSK</sequence>
<evidence type="ECO:0000313" key="1">
    <source>
        <dbReference type="EMBL" id="KAF2822981.1"/>
    </source>
</evidence>
<gene>
    <name evidence="1" type="ORF">CC86DRAFT_74439</name>
</gene>
<evidence type="ECO:0000313" key="2">
    <source>
        <dbReference type="Proteomes" id="UP000799424"/>
    </source>
</evidence>
<reference evidence="1" key="1">
    <citation type="journal article" date="2020" name="Stud. Mycol.">
        <title>101 Dothideomycetes genomes: a test case for predicting lifestyles and emergence of pathogens.</title>
        <authorList>
            <person name="Haridas S."/>
            <person name="Albert R."/>
            <person name="Binder M."/>
            <person name="Bloem J."/>
            <person name="Labutti K."/>
            <person name="Salamov A."/>
            <person name="Andreopoulos B."/>
            <person name="Baker S."/>
            <person name="Barry K."/>
            <person name="Bills G."/>
            <person name="Bluhm B."/>
            <person name="Cannon C."/>
            <person name="Castanera R."/>
            <person name="Culley D."/>
            <person name="Daum C."/>
            <person name="Ezra D."/>
            <person name="Gonzalez J."/>
            <person name="Henrissat B."/>
            <person name="Kuo A."/>
            <person name="Liang C."/>
            <person name="Lipzen A."/>
            <person name="Lutzoni F."/>
            <person name="Magnuson J."/>
            <person name="Mondo S."/>
            <person name="Nolan M."/>
            <person name="Ohm R."/>
            <person name="Pangilinan J."/>
            <person name="Park H.-J."/>
            <person name="Ramirez L."/>
            <person name="Alfaro M."/>
            <person name="Sun H."/>
            <person name="Tritt A."/>
            <person name="Yoshinaga Y."/>
            <person name="Zwiers L.-H."/>
            <person name="Turgeon B."/>
            <person name="Goodwin S."/>
            <person name="Spatafora J."/>
            <person name="Crous P."/>
            <person name="Grigoriev I."/>
        </authorList>
    </citation>
    <scope>NUCLEOTIDE SEQUENCE</scope>
    <source>
        <strain evidence="1">CBS 113818</strain>
    </source>
</reference>
<name>A0A6A6ZPF4_9PLEO</name>
<dbReference type="AlphaFoldDB" id="A0A6A6ZPF4"/>